<reference evidence="2 3" key="1">
    <citation type="journal article" date="2019" name="Sci. Rep.">
        <title>Orb-weaving spider Araneus ventricosus genome elucidates the spidroin gene catalogue.</title>
        <authorList>
            <person name="Kono N."/>
            <person name="Nakamura H."/>
            <person name="Ohtoshi R."/>
            <person name="Moran D.A.P."/>
            <person name="Shinohara A."/>
            <person name="Yoshida Y."/>
            <person name="Fujiwara M."/>
            <person name="Mori M."/>
            <person name="Tomita M."/>
            <person name="Arakawa K."/>
        </authorList>
    </citation>
    <scope>NUCLEOTIDE SEQUENCE [LARGE SCALE GENOMIC DNA]</scope>
</reference>
<keyword evidence="3" id="KW-1185">Reference proteome</keyword>
<comment type="caution">
    <text evidence="2">The sequence shown here is derived from an EMBL/GenBank/DDBJ whole genome shotgun (WGS) entry which is preliminary data.</text>
</comment>
<organism evidence="2 3">
    <name type="scientific">Araneus ventricosus</name>
    <name type="common">Orbweaver spider</name>
    <name type="synonym">Epeira ventricosa</name>
    <dbReference type="NCBI Taxonomy" id="182803"/>
    <lineage>
        <taxon>Eukaryota</taxon>
        <taxon>Metazoa</taxon>
        <taxon>Ecdysozoa</taxon>
        <taxon>Arthropoda</taxon>
        <taxon>Chelicerata</taxon>
        <taxon>Arachnida</taxon>
        <taxon>Araneae</taxon>
        <taxon>Araneomorphae</taxon>
        <taxon>Entelegynae</taxon>
        <taxon>Araneoidea</taxon>
        <taxon>Araneidae</taxon>
        <taxon>Araneus</taxon>
    </lineage>
</organism>
<dbReference type="EMBL" id="BGPR01003284">
    <property type="protein sequence ID" value="GBM86083.1"/>
    <property type="molecule type" value="Genomic_DNA"/>
</dbReference>
<sequence>MESAVGNPRRYGTRRRADDTERKRVGESERSSLRVKTMFKSSPTALHHLVPVVLSIAVLIPSSQGKACLLAIFQTAGNSESLVGKGSLTCKICEAVFLLVSLRKLRQNRKGIGDILL</sequence>
<evidence type="ECO:0000313" key="3">
    <source>
        <dbReference type="Proteomes" id="UP000499080"/>
    </source>
</evidence>
<dbReference type="Proteomes" id="UP000499080">
    <property type="component" value="Unassembled WGS sequence"/>
</dbReference>
<evidence type="ECO:0000313" key="2">
    <source>
        <dbReference type="EMBL" id="GBM86083.1"/>
    </source>
</evidence>
<feature type="compositionally biased region" description="Basic and acidic residues" evidence="1">
    <location>
        <begin position="15"/>
        <end position="29"/>
    </location>
</feature>
<proteinExistence type="predicted"/>
<protein>
    <submittedName>
        <fullName evidence="2">Uncharacterized protein</fullName>
    </submittedName>
</protein>
<gene>
    <name evidence="2" type="ORF">AVEN_269258_1</name>
</gene>
<accession>A0A4Y2J749</accession>
<name>A0A4Y2J749_ARAVE</name>
<evidence type="ECO:0000256" key="1">
    <source>
        <dbReference type="SAM" id="MobiDB-lite"/>
    </source>
</evidence>
<dbReference type="AlphaFoldDB" id="A0A4Y2J749"/>
<feature type="region of interest" description="Disordered" evidence="1">
    <location>
        <begin position="1"/>
        <end position="29"/>
    </location>
</feature>